<dbReference type="InterPro" id="IPR019887">
    <property type="entry name" value="Tscrpt_reg_AsnC/Lrp_C"/>
</dbReference>
<dbReference type="PROSITE" id="PS00519">
    <property type="entry name" value="HTH_ASNC_1"/>
    <property type="match status" value="1"/>
</dbReference>
<reference evidence="6" key="1">
    <citation type="submission" date="2016-10" db="EMBL/GenBank/DDBJ databases">
        <authorList>
            <person name="Varghese N."/>
            <person name="Submissions S."/>
        </authorList>
    </citation>
    <scope>NUCLEOTIDE SEQUENCE [LARGE SCALE GENOMIC DNA]</scope>
    <source>
        <strain evidence="6">DSM 18887</strain>
    </source>
</reference>
<dbReference type="Gene3D" id="1.10.10.10">
    <property type="entry name" value="Winged helix-like DNA-binding domain superfamily/Winged helix DNA-binding domain"/>
    <property type="match status" value="1"/>
</dbReference>
<dbReference type="Proteomes" id="UP000198749">
    <property type="component" value="Unassembled WGS sequence"/>
</dbReference>
<dbReference type="GO" id="GO:0005829">
    <property type="term" value="C:cytosol"/>
    <property type="evidence" value="ECO:0007669"/>
    <property type="project" value="TreeGrafter"/>
</dbReference>
<dbReference type="GO" id="GO:0043565">
    <property type="term" value="F:sequence-specific DNA binding"/>
    <property type="evidence" value="ECO:0007669"/>
    <property type="project" value="InterPro"/>
</dbReference>
<keyword evidence="3" id="KW-0804">Transcription</keyword>
<dbReference type="PROSITE" id="PS50956">
    <property type="entry name" value="HTH_ASNC_2"/>
    <property type="match status" value="1"/>
</dbReference>
<dbReference type="InterPro" id="IPR011008">
    <property type="entry name" value="Dimeric_a/b-barrel"/>
</dbReference>
<evidence type="ECO:0000256" key="3">
    <source>
        <dbReference type="ARBA" id="ARBA00023163"/>
    </source>
</evidence>
<evidence type="ECO:0000256" key="2">
    <source>
        <dbReference type="ARBA" id="ARBA00023125"/>
    </source>
</evidence>
<dbReference type="EMBL" id="FOGB01000001">
    <property type="protein sequence ID" value="SEQ09967.1"/>
    <property type="molecule type" value="Genomic_DNA"/>
</dbReference>
<evidence type="ECO:0000259" key="4">
    <source>
        <dbReference type="PROSITE" id="PS50956"/>
    </source>
</evidence>
<dbReference type="SUPFAM" id="SSF46785">
    <property type="entry name" value="Winged helix' DNA-binding domain"/>
    <property type="match status" value="1"/>
</dbReference>
<dbReference type="SUPFAM" id="SSF54909">
    <property type="entry name" value="Dimeric alpha+beta barrel"/>
    <property type="match status" value="1"/>
</dbReference>
<dbReference type="GO" id="GO:0043200">
    <property type="term" value="P:response to amino acid"/>
    <property type="evidence" value="ECO:0007669"/>
    <property type="project" value="TreeGrafter"/>
</dbReference>
<name>A0A1H9D9G3_9GAMM</name>
<dbReference type="InterPro" id="IPR036390">
    <property type="entry name" value="WH_DNA-bd_sf"/>
</dbReference>
<organism evidence="5 6">
    <name type="scientific">Amphritea atlantica</name>
    <dbReference type="NCBI Taxonomy" id="355243"/>
    <lineage>
        <taxon>Bacteria</taxon>
        <taxon>Pseudomonadati</taxon>
        <taxon>Pseudomonadota</taxon>
        <taxon>Gammaproteobacteria</taxon>
        <taxon>Oceanospirillales</taxon>
        <taxon>Oceanospirillaceae</taxon>
        <taxon>Amphritea</taxon>
    </lineage>
</organism>
<dbReference type="CDD" id="cd00090">
    <property type="entry name" value="HTH_ARSR"/>
    <property type="match status" value="1"/>
</dbReference>
<evidence type="ECO:0000313" key="6">
    <source>
        <dbReference type="Proteomes" id="UP000198749"/>
    </source>
</evidence>
<dbReference type="Pfam" id="PF01037">
    <property type="entry name" value="AsnC_trans_reg"/>
    <property type="match status" value="1"/>
</dbReference>
<dbReference type="PANTHER" id="PTHR30154:SF34">
    <property type="entry name" value="TRANSCRIPTIONAL REGULATOR AZLB"/>
    <property type="match status" value="1"/>
</dbReference>
<accession>A0A1H9D9G3</accession>
<dbReference type="InterPro" id="IPR036388">
    <property type="entry name" value="WH-like_DNA-bd_sf"/>
</dbReference>
<keyword evidence="1" id="KW-0805">Transcription regulation</keyword>
<evidence type="ECO:0000256" key="1">
    <source>
        <dbReference type="ARBA" id="ARBA00023015"/>
    </source>
</evidence>
<dbReference type="OrthoDB" id="5476at2"/>
<dbReference type="PRINTS" id="PR00033">
    <property type="entry name" value="HTHASNC"/>
</dbReference>
<dbReference type="RefSeq" id="WP_091353252.1">
    <property type="nucleotide sequence ID" value="NZ_AP025284.1"/>
</dbReference>
<feature type="domain" description="HTH asnC-type" evidence="4">
    <location>
        <begin position="1"/>
        <end position="76"/>
    </location>
</feature>
<dbReference type="InterPro" id="IPR000485">
    <property type="entry name" value="AsnC-type_HTH_dom"/>
</dbReference>
<sequence>MDSFDQKIIAALRQNARQSVSAIAEQVNLSRPAVSERIKRMEEQGEILGYQVLTSTKADESGPLRAYFEIKHGGYKCRPLVQLVMQYPEVKYCHGISGEVDLLVYIEFSEMQRLHDILAEIDNKLPQGAKIVTHMVLQTWEQSPG</sequence>
<dbReference type="InterPro" id="IPR019888">
    <property type="entry name" value="Tscrpt_reg_AsnC-like"/>
</dbReference>
<dbReference type="STRING" id="355243.SAMN03080615_00414"/>
<dbReference type="InterPro" id="IPR019885">
    <property type="entry name" value="Tscrpt_reg_HTH_AsnC-type_CS"/>
</dbReference>
<evidence type="ECO:0000313" key="5">
    <source>
        <dbReference type="EMBL" id="SEQ09967.1"/>
    </source>
</evidence>
<dbReference type="PANTHER" id="PTHR30154">
    <property type="entry name" value="LEUCINE-RESPONSIVE REGULATORY PROTEIN"/>
    <property type="match status" value="1"/>
</dbReference>
<dbReference type="Pfam" id="PF13404">
    <property type="entry name" value="HTH_AsnC-type"/>
    <property type="match status" value="1"/>
</dbReference>
<dbReference type="AlphaFoldDB" id="A0A1H9D9G3"/>
<protein>
    <submittedName>
        <fullName evidence="5">DNA-binding transcriptional regulator, Lrp family</fullName>
    </submittedName>
</protein>
<gene>
    <name evidence="5" type="ORF">SAMN03080615_00414</name>
</gene>
<dbReference type="InterPro" id="IPR011991">
    <property type="entry name" value="ArsR-like_HTH"/>
</dbReference>
<proteinExistence type="predicted"/>
<keyword evidence="6" id="KW-1185">Reference proteome</keyword>
<keyword evidence="2 5" id="KW-0238">DNA-binding</keyword>
<dbReference type="GO" id="GO:0006355">
    <property type="term" value="P:regulation of DNA-templated transcription"/>
    <property type="evidence" value="ECO:0007669"/>
    <property type="project" value="UniProtKB-ARBA"/>
</dbReference>
<dbReference type="Gene3D" id="3.30.70.920">
    <property type="match status" value="1"/>
</dbReference>
<dbReference type="SMART" id="SM00344">
    <property type="entry name" value="HTH_ASNC"/>
    <property type="match status" value="1"/>
</dbReference>